<name>A0A1V9ZBE8_ACHHY</name>
<dbReference type="SUPFAM" id="SSF54928">
    <property type="entry name" value="RNA-binding domain, RBD"/>
    <property type="match status" value="1"/>
</dbReference>
<dbReference type="Pfam" id="PF00076">
    <property type="entry name" value="RRM_1"/>
    <property type="match status" value="1"/>
</dbReference>
<dbReference type="OrthoDB" id="272703at2759"/>
<accession>A0A1V9ZBE8</accession>
<sequence>MSKNRVGTAKERSVFVGNIPYDVTEEMLREIFSEAGPVVNFRLVTDRETGKPKGYGFCEYNDGATALSAMRNLNGHEINGRNLRVDFADGGERTGTDRDRQSGVTGEAIIKSIEAAIAAQGRVALYDMLLAFREYAHVKPEMTKTLLNANPVLAHAIIESYKALNIHLLKAPTPSSLFKNPPPASTGGLMASRSRGGMSSGGILGQAPPPLMAPPAASMRDPRARRADPRADPRLKRDAGGFGGGEPKRHKPDADPMIAGLASGMTHEKLAMLPPNERQMLLSYMEQAGLQYPQ</sequence>
<dbReference type="InterPro" id="IPR035979">
    <property type="entry name" value="RBD_domain_sf"/>
</dbReference>
<organism evidence="4 5">
    <name type="scientific">Achlya hypogyna</name>
    <name type="common">Oomycete</name>
    <name type="synonym">Protoachlya hypogyna</name>
    <dbReference type="NCBI Taxonomy" id="1202772"/>
    <lineage>
        <taxon>Eukaryota</taxon>
        <taxon>Sar</taxon>
        <taxon>Stramenopiles</taxon>
        <taxon>Oomycota</taxon>
        <taxon>Saprolegniomycetes</taxon>
        <taxon>Saprolegniales</taxon>
        <taxon>Achlyaceae</taxon>
        <taxon>Achlya</taxon>
    </lineage>
</organism>
<protein>
    <recommendedName>
        <fullName evidence="3">RRM domain-containing protein</fullName>
    </recommendedName>
</protein>
<feature type="compositionally biased region" description="Low complexity" evidence="2">
    <location>
        <begin position="187"/>
        <end position="197"/>
    </location>
</feature>
<dbReference type="Proteomes" id="UP000243579">
    <property type="component" value="Unassembled WGS sequence"/>
</dbReference>
<dbReference type="GO" id="GO:0005847">
    <property type="term" value="C:mRNA cleavage and polyadenylation specificity factor complex"/>
    <property type="evidence" value="ECO:0007669"/>
    <property type="project" value="TreeGrafter"/>
</dbReference>
<feature type="compositionally biased region" description="Basic and acidic residues" evidence="2">
    <location>
        <begin position="220"/>
        <end position="239"/>
    </location>
</feature>
<evidence type="ECO:0000256" key="2">
    <source>
        <dbReference type="SAM" id="MobiDB-lite"/>
    </source>
</evidence>
<dbReference type="PANTHER" id="PTHR45735">
    <property type="entry name" value="CLEAVAGE STIMULATION FACTOR SUBUNIT 2"/>
    <property type="match status" value="1"/>
</dbReference>
<dbReference type="InterPro" id="IPR012677">
    <property type="entry name" value="Nucleotide-bd_a/b_plait_sf"/>
</dbReference>
<dbReference type="CDD" id="cd12398">
    <property type="entry name" value="RRM_CSTF2_RNA15_like"/>
    <property type="match status" value="1"/>
</dbReference>
<comment type="caution">
    <text evidence="4">The sequence shown here is derived from an EMBL/GenBank/DDBJ whole genome shotgun (WGS) entry which is preliminary data.</text>
</comment>
<dbReference type="PANTHER" id="PTHR45735:SF2">
    <property type="entry name" value="CLEAVAGE STIMULATION FACTOR SUBUNIT 2"/>
    <property type="match status" value="1"/>
</dbReference>
<evidence type="ECO:0000313" key="4">
    <source>
        <dbReference type="EMBL" id="OQR95313.1"/>
    </source>
</evidence>
<dbReference type="GO" id="GO:0003729">
    <property type="term" value="F:mRNA binding"/>
    <property type="evidence" value="ECO:0007669"/>
    <property type="project" value="TreeGrafter"/>
</dbReference>
<evidence type="ECO:0000259" key="3">
    <source>
        <dbReference type="PROSITE" id="PS50102"/>
    </source>
</evidence>
<reference evidence="4 5" key="1">
    <citation type="journal article" date="2014" name="Genome Biol. Evol.">
        <title>The secreted proteins of Achlya hypogyna and Thraustotheca clavata identify the ancestral oomycete secretome and reveal gene acquisitions by horizontal gene transfer.</title>
        <authorList>
            <person name="Misner I."/>
            <person name="Blouin N."/>
            <person name="Leonard G."/>
            <person name="Richards T.A."/>
            <person name="Lane C.E."/>
        </authorList>
    </citation>
    <scope>NUCLEOTIDE SEQUENCE [LARGE SCALE GENOMIC DNA]</scope>
    <source>
        <strain evidence="4 5">ATCC 48635</strain>
    </source>
</reference>
<dbReference type="PROSITE" id="PS50102">
    <property type="entry name" value="RRM"/>
    <property type="match status" value="1"/>
</dbReference>
<dbReference type="SMART" id="SM00360">
    <property type="entry name" value="RRM"/>
    <property type="match status" value="1"/>
</dbReference>
<dbReference type="EMBL" id="JNBR01000329">
    <property type="protein sequence ID" value="OQR95313.1"/>
    <property type="molecule type" value="Genomic_DNA"/>
</dbReference>
<feature type="domain" description="RRM" evidence="3">
    <location>
        <begin position="12"/>
        <end position="90"/>
    </location>
</feature>
<dbReference type="InterPro" id="IPR000504">
    <property type="entry name" value="RRM_dom"/>
</dbReference>
<dbReference type="AlphaFoldDB" id="A0A1V9ZBE8"/>
<gene>
    <name evidence="4" type="ORF">ACHHYP_00110</name>
</gene>
<proteinExistence type="predicted"/>
<evidence type="ECO:0000313" key="5">
    <source>
        <dbReference type="Proteomes" id="UP000243579"/>
    </source>
</evidence>
<dbReference type="Gene3D" id="3.30.70.330">
    <property type="match status" value="1"/>
</dbReference>
<keyword evidence="5" id="KW-1185">Reference proteome</keyword>
<dbReference type="STRING" id="1202772.A0A1V9ZBE8"/>
<evidence type="ECO:0000256" key="1">
    <source>
        <dbReference type="PROSITE-ProRule" id="PRU00176"/>
    </source>
</evidence>
<keyword evidence="1" id="KW-0694">RNA-binding</keyword>
<feature type="region of interest" description="Disordered" evidence="2">
    <location>
        <begin position="177"/>
        <end position="259"/>
    </location>
</feature>